<organism evidence="11 12">
    <name type="scientific">Psittacicella gerlachiana</name>
    <dbReference type="NCBI Taxonomy" id="2028574"/>
    <lineage>
        <taxon>Bacteria</taxon>
        <taxon>Pseudomonadati</taxon>
        <taxon>Pseudomonadota</taxon>
        <taxon>Gammaproteobacteria</taxon>
        <taxon>Pasteurellales</taxon>
        <taxon>Psittacicellaceae</taxon>
        <taxon>Psittacicella</taxon>
    </lineage>
</organism>
<dbReference type="AlphaFoldDB" id="A0A3A1YJR6"/>
<feature type="binding site" evidence="9">
    <location>
        <begin position="96"/>
        <end position="98"/>
    </location>
    <ligand>
        <name>ATP</name>
        <dbReference type="ChEBI" id="CHEBI:30616"/>
    </ligand>
</feature>
<keyword evidence="12" id="KW-1185">Reference proteome</keyword>
<comment type="subunit">
    <text evidence="9">Homohexamer.</text>
</comment>
<dbReference type="GO" id="GO:0005737">
    <property type="term" value="C:cytoplasm"/>
    <property type="evidence" value="ECO:0007669"/>
    <property type="project" value="UniProtKB-SubCell"/>
</dbReference>
<evidence type="ECO:0000256" key="1">
    <source>
        <dbReference type="ARBA" id="ARBA00022490"/>
    </source>
</evidence>
<dbReference type="PRINTS" id="PR01020">
    <property type="entry name" value="LPSBIOSNTHSS"/>
</dbReference>
<dbReference type="InterPro" id="IPR004821">
    <property type="entry name" value="Cyt_trans-like"/>
</dbReference>
<dbReference type="GO" id="GO:0005524">
    <property type="term" value="F:ATP binding"/>
    <property type="evidence" value="ECO:0007669"/>
    <property type="project" value="UniProtKB-KW"/>
</dbReference>
<dbReference type="EMBL" id="NRJF01000022">
    <property type="protein sequence ID" value="RIY38513.1"/>
    <property type="molecule type" value="Genomic_DNA"/>
</dbReference>
<evidence type="ECO:0000256" key="2">
    <source>
        <dbReference type="ARBA" id="ARBA00022679"/>
    </source>
</evidence>
<keyword evidence="5 9" id="KW-0067">ATP-binding</keyword>
<evidence type="ECO:0000313" key="12">
    <source>
        <dbReference type="Proteomes" id="UP000265964"/>
    </source>
</evidence>
<evidence type="ECO:0000256" key="9">
    <source>
        <dbReference type="HAMAP-Rule" id="MF_00151"/>
    </source>
</evidence>
<reference evidence="11 12" key="1">
    <citation type="submission" date="2017-08" db="EMBL/GenBank/DDBJ databases">
        <title>Reclassification of Bisgaard taxon 37 and 44.</title>
        <authorList>
            <person name="Christensen H."/>
        </authorList>
    </citation>
    <scope>NUCLEOTIDE SEQUENCE [LARGE SCALE GENOMIC DNA]</scope>
    <source>
        <strain evidence="11 12">EEAB3T1</strain>
    </source>
</reference>
<sequence>MKKQDVIALLPASFDPITLGHMDLIKRASKTCNKLIILVMNNFGKKYTFSTQQRLELVEIAVKKLKIENCDIEVRASNSFLAKEFYDTQANFIVRGIRNSQDFDYEHSAEVINSKIYKKDYQEDNFETLYLIASEEYTYISSTSVRQLLTDRDNFLNYATLWLDASVAQKIVEFCNL</sequence>
<keyword evidence="4 9" id="KW-0547">Nucleotide-binding</keyword>
<evidence type="ECO:0000259" key="10">
    <source>
        <dbReference type="Pfam" id="PF01467"/>
    </source>
</evidence>
<feature type="binding site" evidence="9">
    <location>
        <begin position="137"/>
        <end position="143"/>
    </location>
    <ligand>
        <name>ATP</name>
        <dbReference type="ChEBI" id="CHEBI:30616"/>
    </ligand>
</feature>
<feature type="binding site" evidence="9">
    <location>
        <position position="95"/>
    </location>
    <ligand>
        <name>substrate</name>
    </ligand>
</feature>
<dbReference type="Gene3D" id="3.40.50.620">
    <property type="entry name" value="HUPs"/>
    <property type="match status" value="1"/>
</dbReference>
<dbReference type="PANTHER" id="PTHR21342:SF1">
    <property type="entry name" value="PHOSPHOPANTETHEINE ADENYLYLTRANSFERASE"/>
    <property type="match status" value="1"/>
</dbReference>
<dbReference type="GO" id="GO:0004595">
    <property type="term" value="F:pantetheine-phosphate adenylyltransferase activity"/>
    <property type="evidence" value="ECO:0007669"/>
    <property type="project" value="UniProtKB-UniRule"/>
</dbReference>
<feature type="binding site" evidence="9">
    <location>
        <position position="81"/>
    </location>
    <ligand>
        <name>substrate</name>
    </ligand>
</feature>
<keyword evidence="1 9" id="KW-0963">Cytoplasm</keyword>
<dbReference type="GO" id="GO:0015937">
    <property type="term" value="P:coenzyme A biosynthetic process"/>
    <property type="evidence" value="ECO:0007669"/>
    <property type="project" value="UniProtKB-UniRule"/>
</dbReference>
<dbReference type="Pfam" id="PF01467">
    <property type="entry name" value="CTP_transf_like"/>
    <property type="match status" value="1"/>
</dbReference>
<feature type="site" description="Transition state stabilizer" evidence="9">
    <location>
        <position position="21"/>
    </location>
</feature>
<evidence type="ECO:0000256" key="6">
    <source>
        <dbReference type="ARBA" id="ARBA00022842"/>
    </source>
</evidence>
<evidence type="ECO:0000256" key="8">
    <source>
        <dbReference type="ARBA" id="ARBA00029346"/>
    </source>
</evidence>
<comment type="pathway">
    <text evidence="9">Cofactor biosynthesis; coenzyme A biosynthesis; CoA from (R)-pantothenate: step 4/5.</text>
</comment>
<comment type="caution">
    <text evidence="11">The sequence shown here is derived from an EMBL/GenBank/DDBJ whole genome shotgun (WGS) entry which is preliminary data.</text>
</comment>
<protein>
    <recommendedName>
        <fullName evidence="9">Phosphopantetheine adenylyltransferase</fullName>
        <ecNumber evidence="9">2.7.7.3</ecNumber>
    </recommendedName>
    <alternativeName>
        <fullName evidence="9">Dephospho-CoA pyrophosphorylase</fullName>
    </alternativeName>
    <alternativeName>
        <fullName evidence="9">Pantetheine-phosphate adenylyltransferase</fullName>
        <shortName evidence="9">PPAT</shortName>
    </alternativeName>
</protein>
<comment type="function">
    <text evidence="9">Reversibly transfers an adenylyl group from ATP to 4'-phosphopantetheine, yielding dephospho-CoA (dPCoA) and pyrophosphate.</text>
</comment>
<comment type="subcellular location">
    <subcellularLocation>
        <location evidence="9">Cytoplasm</location>
    </subcellularLocation>
</comment>
<feature type="binding site" evidence="9">
    <location>
        <begin position="13"/>
        <end position="14"/>
    </location>
    <ligand>
        <name>ATP</name>
        <dbReference type="ChEBI" id="CHEBI:30616"/>
    </ligand>
</feature>
<dbReference type="OrthoDB" id="9806661at2"/>
<dbReference type="NCBIfam" id="TIGR01510">
    <property type="entry name" value="coaD_prev_kdtB"/>
    <property type="match status" value="1"/>
</dbReference>
<feature type="binding site" evidence="9">
    <location>
        <position position="45"/>
    </location>
    <ligand>
        <name>substrate</name>
    </ligand>
</feature>
<dbReference type="RefSeq" id="WP_119534064.1">
    <property type="nucleotide sequence ID" value="NZ_NRJF01000022.1"/>
</dbReference>
<keyword evidence="7 9" id="KW-0173">Coenzyme A biosynthesis</keyword>
<gene>
    <name evidence="9 11" type="primary">coaD</name>
    <name evidence="11" type="ORF">CKF59_00700</name>
</gene>
<dbReference type="EC" id="2.7.7.3" evidence="9"/>
<comment type="cofactor">
    <cofactor evidence="9">
        <name>Mg(2+)</name>
        <dbReference type="ChEBI" id="CHEBI:18420"/>
    </cofactor>
</comment>
<keyword evidence="2 9" id="KW-0808">Transferase</keyword>
<feature type="binding site" evidence="9">
    <location>
        <position position="106"/>
    </location>
    <ligand>
        <name>ATP</name>
        <dbReference type="ChEBI" id="CHEBI:30616"/>
    </ligand>
</feature>
<keyword evidence="6 9" id="KW-0460">Magnesium</keyword>
<evidence type="ECO:0000313" key="11">
    <source>
        <dbReference type="EMBL" id="RIY38513.1"/>
    </source>
</evidence>
<evidence type="ECO:0000256" key="5">
    <source>
        <dbReference type="ARBA" id="ARBA00022840"/>
    </source>
</evidence>
<accession>A0A3A1YJR6</accession>
<dbReference type="InterPro" id="IPR014729">
    <property type="entry name" value="Rossmann-like_a/b/a_fold"/>
</dbReference>
<feature type="binding site" evidence="9">
    <location>
        <position position="13"/>
    </location>
    <ligand>
        <name>substrate</name>
    </ligand>
</feature>
<keyword evidence="3 9" id="KW-0548">Nucleotidyltransferase</keyword>
<dbReference type="NCBIfam" id="TIGR00125">
    <property type="entry name" value="cyt_tran_rel"/>
    <property type="match status" value="1"/>
</dbReference>
<evidence type="ECO:0000256" key="7">
    <source>
        <dbReference type="ARBA" id="ARBA00022993"/>
    </source>
</evidence>
<dbReference type="InterPro" id="IPR001980">
    <property type="entry name" value="PPAT"/>
</dbReference>
<dbReference type="PANTHER" id="PTHR21342">
    <property type="entry name" value="PHOSPHOPANTETHEINE ADENYLYLTRANSFERASE"/>
    <property type="match status" value="1"/>
</dbReference>
<dbReference type="UniPathway" id="UPA00241">
    <property type="reaction ID" value="UER00355"/>
</dbReference>
<evidence type="ECO:0000256" key="4">
    <source>
        <dbReference type="ARBA" id="ARBA00022741"/>
    </source>
</evidence>
<comment type="catalytic activity">
    <reaction evidence="8 9">
        <text>(R)-4'-phosphopantetheine + ATP + H(+) = 3'-dephospho-CoA + diphosphate</text>
        <dbReference type="Rhea" id="RHEA:19801"/>
        <dbReference type="ChEBI" id="CHEBI:15378"/>
        <dbReference type="ChEBI" id="CHEBI:30616"/>
        <dbReference type="ChEBI" id="CHEBI:33019"/>
        <dbReference type="ChEBI" id="CHEBI:57328"/>
        <dbReference type="ChEBI" id="CHEBI:61723"/>
        <dbReference type="EC" id="2.7.7.3"/>
    </reaction>
</comment>
<comment type="similarity">
    <text evidence="9">Belongs to the bacterial CoaD family.</text>
</comment>
<name>A0A3A1YJR6_9GAMM</name>
<dbReference type="Proteomes" id="UP000265964">
    <property type="component" value="Unassembled WGS sequence"/>
</dbReference>
<feature type="binding site" evidence="9">
    <location>
        <position position="21"/>
    </location>
    <ligand>
        <name>ATP</name>
        <dbReference type="ChEBI" id="CHEBI:30616"/>
    </ligand>
</feature>
<proteinExistence type="inferred from homology"/>
<feature type="domain" description="Cytidyltransferase-like" evidence="10">
    <location>
        <begin position="11"/>
        <end position="147"/>
    </location>
</feature>
<dbReference type="SUPFAM" id="SSF52374">
    <property type="entry name" value="Nucleotidylyl transferase"/>
    <property type="match status" value="1"/>
</dbReference>
<dbReference type="HAMAP" id="MF_00151">
    <property type="entry name" value="PPAT_bact"/>
    <property type="match status" value="1"/>
</dbReference>
<evidence type="ECO:0000256" key="3">
    <source>
        <dbReference type="ARBA" id="ARBA00022695"/>
    </source>
</evidence>